<dbReference type="Gramene" id="OMO59072">
    <property type="protein sequence ID" value="OMO59072"/>
    <property type="gene ID" value="CCACVL1_25107"/>
</dbReference>
<evidence type="ECO:0000256" key="1">
    <source>
        <dbReference type="SAM" id="SignalP"/>
    </source>
</evidence>
<keyword evidence="3" id="KW-1185">Reference proteome</keyword>
<proteinExistence type="predicted"/>
<organism evidence="2 3">
    <name type="scientific">Corchorus capsularis</name>
    <name type="common">Jute</name>
    <dbReference type="NCBI Taxonomy" id="210143"/>
    <lineage>
        <taxon>Eukaryota</taxon>
        <taxon>Viridiplantae</taxon>
        <taxon>Streptophyta</taxon>
        <taxon>Embryophyta</taxon>
        <taxon>Tracheophyta</taxon>
        <taxon>Spermatophyta</taxon>
        <taxon>Magnoliopsida</taxon>
        <taxon>eudicotyledons</taxon>
        <taxon>Gunneridae</taxon>
        <taxon>Pentapetalae</taxon>
        <taxon>rosids</taxon>
        <taxon>malvids</taxon>
        <taxon>Malvales</taxon>
        <taxon>Malvaceae</taxon>
        <taxon>Grewioideae</taxon>
        <taxon>Apeibeae</taxon>
        <taxon>Corchorus</taxon>
    </lineage>
</organism>
<feature type="chain" id="PRO_5012006144" evidence="1">
    <location>
        <begin position="27"/>
        <end position="125"/>
    </location>
</feature>
<reference evidence="2 3" key="1">
    <citation type="submission" date="2013-09" db="EMBL/GenBank/DDBJ databases">
        <title>Corchorus capsularis genome sequencing.</title>
        <authorList>
            <person name="Alam M."/>
            <person name="Haque M.S."/>
            <person name="Islam M.S."/>
            <person name="Emdad E.M."/>
            <person name="Islam M.M."/>
            <person name="Ahmed B."/>
            <person name="Halim A."/>
            <person name="Hossen Q.M.M."/>
            <person name="Hossain M.Z."/>
            <person name="Ahmed R."/>
            <person name="Khan M.M."/>
            <person name="Islam R."/>
            <person name="Rashid M.M."/>
            <person name="Khan S.A."/>
            <person name="Rahman M.S."/>
            <person name="Alam M."/>
        </authorList>
    </citation>
    <scope>NUCLEOTIDE SEQUENCE [LARGE SCALE GENOMIC DNA]</scope>
    <source>
        <strain evidence="3">cv. CVL-1</strain>
        <tissue evidence="2">Whole seedling</tissue>
    </source>
</reference>
<comment type="caution">
    <text evidence="2">The sequence shown here is derived from an EMBL/GenBank/DDBJ whole genome shotgun (WGS) entry which is preliminary data.</text>
</comment>
<gene>
    <name evidence="2" type="ORF">CCACVL1_25107</name>
</gene>
<protein>
    <submittedName>
        <fullName evidence="2">Non-specific lipid-transfer protein</fullName>
    </submittedName>
</protein>
<accession>A0A1R3GLX8</accession>
<keyword evidence="1" id="KW-0732">Signal</keyword>
<sequence>MAANLKILVCVVLVLVVIDPLPRATAAACTAVEQIISPCVGRTGLTYQNPMYRPLCCDMVKKLNNITTSYQNCHCLESRMWSFVTSHPKDIKPFFDFLAQNCPDDVQKLPVKFIRDGYIVADCDK</sequence>
<evidence type="ECO:0000313" key="3">
    <source>
        <dbReference type="Proteomes" id="UP000188268"/>
    </source>
</evidence>
<feature type="signal peptide" evidence="1">
    <location>
        <begin position="1"/>
        <end position="26"/>
    </location>
</feature>
<dbReference type="Proteomes" id="UP000188268">
    <property type="component" value="Unassembled WGS sequence"/>
</dbReference>
<name>A0A1R3GLX8_COCAP</name>
<evidence type="ECO:0000313" key="2">
    <source>
        <dbReference type="EMBL" id="OMO59072.1"/>
    </source>
</evidence>
<dbReference type="EMBL" id="AWWV01014037">
    <property type="protein sequence ID" value="OMO59072.1"/>
    <property type="molecule type" value="Genomic_DNA"/>
</dbReference>
<dbReference type="AlphaFoldDB" id="A0A1R3GLX8"/>